<dbReference type="Proteomes" id="UP000225358">
    <property type="component" value="Segment"/>
</dbReference>
<reference evidence="1" key="1">
    <citation type="submission" date="2017-02" db="EMBL/GenBank/DDBJ databases">
        <title>Complete genome sequence of two Escherichia coli phages, vB_EcoM_ ESCO5 and vB_EcoM_ESCO13, which are related to phAPEC8.</title>
        <authorList>
            <person name="Trotereau A."/>
            <person name="Gonnet M."/>
            <person name="Viardot A."/>
            <person name="Lalmanach A.-C."/>
            <person name="Guabiraba R."/>
            <person name="Chanteloup N."/>
            <person name="Schouler C."/>
        </authorList>
    </citation>
    <scope>NUCLEOTIDE SEQUENCE [LARGE SCALE GENOMIC DNA]</scope>
</reference>
<gene>
    <name evidence="1" type="ORF">ESCO13_00126</name>
</gene>
<keyword evidence="2" id="KW-1185">Reference proteome</keyword>
<name>A0A1D7XFD2_9CAUD</name>
<dbReference type="EMBL" id="KX552041">
    <property type="protein sequence ID" value="AOQ27246.1"/>
    <property type="molecule type" value="Genomic_DNA"/>
</dbReference>
<evidence type="ECO:0000313" key="1">
    <source>
        <dbReference type="EMBL" id="AOQ27246.1"/>
    </source>
</evidence>
<organism evidence="1 2">
    <name type="scientific">Escherichia phage ESCO13</name>
    <dbReference type="NCBI Taxonomy" id="1881104"/>
    <lineage>
        <taxon>Viruses</taxon>
        <taxon>Duplodnaviria</taxon>
        <taxon>Heunggongvirae</taxon>
        <taxon>Uroviricota</taxon>
        <taxon>Caudoviricetes</taxon>
        <taxon>Stephanstirmvirinae</taxon>
        <taxon>Phapecoctavirus</taxon>
        <taxon>Phapecoctavirus ESCO13</taxon>
    </lineage>
</organism>
<evidence type="ECO:0000313" key="2">
    <source>
        <dbReference type="Proteomes" id="UP000225358"/>
    </source>
</evidence>
<protein>
    <submittedName>
        <fullName evidence="1">Uncharacterized protein</fullName>
    </submittedName>
</protein>
<sequence>MKKDIVVVGWLTCPCGSNDITVNTEGDKNYLFYGDKITCNTCGRVGIIETDDCCAFESWDEEE</sequence>
<proteinExistence type="predicted"/>
<accession>A0A1D7XFD2</accession>